<dbReference type="RefSeq" id="WP_065923588.1">
    <property type="nucleotide sequence ID" value="NZ_CP088969.1"/>
</dbReference>
<gene>
    <name evidence="3" type="ORF">OCS65_02585</name>
</gene>
<sequence length="490" mass="51725">MLLQDVLDAPELGIRLLHGDSDALTRPVLRACTTDMPDPTRYVSAGSLVFTGLVWRRTAADADLFVTLLARAGVSALAAGEALHGQVPSDVVEACVRHGIPLLSVPEEVPFSRVIEYMTGRMAGARMDRLQTGLARQRRLLTAVADGCSLDELTDRTAREFGVSAWLLTATGMPVAGADPLPDEDVDALTRTALTADRLPAEVAGGYTVLPVGSGLADRIGSWYLVVRHAGTPDAECLDAFGELAAVAALDRVRREERRRLGWEAADRTPPGGDIDCGRSPVAVVVDRAPAGTPEQRAAMRAAVQDALSGAVTTVDVAGRVVALVDGDESEVVAALRRRLGRLAPALARTRLLVGVSACGTGESVDGAVRSAAAAVAAARGDAGAVCVRAAELDSALGLFTAVPDQLRRAFAGRILGPVLEHDRRTDAGLLATLEAFLDCDGSWRRTADRLHVHLNTVRYRIGRVEALTGRDLGRIGDRLDVYLAVRALA</sequence>
<evidence type="ECO:0000259" key="1">
    <source>
        <dbReference type="Pfam" id="PF07905"/>
    </source>
</evidence>
<dbReference type="Pfam" id="PF07905">
    <property type="entry name" value="PucR"/>
    <property type="match status" value="1"/>
</dbReference>
<dbReference type="EMBL" id="CP106982">
    <property type="protein sequence ID" value="UYF94682.1"/>
    <property type="molecule type" value="Genomic_DNA"/>
</dbReference>
<proteinExistence type="predicted"/>
<dbReference type="GeneID" id="83619269"/>
<dbReference type="InterPro" id="IPR025736">
    <property type="entry name" value="PucR_C-HTH_dom"/>
</dbReference>
<accession>A0AA46SE48</accession>
<dbReference type="PANTHER" id="PTHR33744:SF17">
    <property type="entry name" value="CONSERVED PROTEIN"/>
    <property type="match status" value="1"/>
</dbReference>
<dbReference type="InterPro" id="IPR051448">
    <property type="entry name" value="CdaR-like_regulators"/>
</dbReference>
<dbReference type="Proteomes" id="UP001163947">
    <property type="component" value="Chromosome"/>
</dbReference>
<dbReference type="InterPro" id="IPR012914">
    <property type="entry name" value="PucR_dom"/>
</dbReference>
<dbReference type="AlphaFoldDB" id="A0AA46SE48"/>
<feature type="domain" description="Purine catabolism PurC-like" evidence="1">
    <location>
        <begin position="5"/>
        <end position="118"/>
    </location>
</feature>
<dbReference type="InterPro" id="IPR042070">
    <property type="entry name" value="PucR_C-HTH_sf"/>
</dbReference>
<dbReference type="Gene3D" id="1.10.10.2840">
    <property type="entry name" value="PucR C-terminal helix-turn-helix domain"/>
    <property type="match status" value="1"/>
</dbReference>
<name>A0AA46SE48_9NOCA</name>
<reference evidence="3" key="1">
    <citation type="submission" date="2022-09" db="EMBL/GenBank/DDBJ databases">
        <title>The genome sequence of Rhodococcus aetherivorans N1.</title>
        <authorList>
            <person name="Jiang W."/>
        </authorList>
    </citation>
    <scope>NUCLEOTIDE SEQUENCE</scope>
    <source>
        <strain evidence="3">N1</strain>
    </source>
</reference>
<protein>
    <submittedName>
        <fullName evidence="3">PucR family transcriptional regulator</fullName>
    </submittedName>
</protein>
<dbReference type="Pfam" id="PF13556">
    <property type="entry name" value="HTH_30"/>
    <property type="match status" value="1"/>
</dbReference>
<evidence type="ECO:0000313" key="3">
    <source>
        <dbReference type="EMBL" id="UYF94682.1"/>
    </source>
</evidence>
<feature type="domain" description="PucR C-terminal helix-turn-helix" evidence="2">
    <location>
        <begin position="430"/>
        <end position="488"/>
    </location>
</feature>
<evidence type="ECO:0000313" key="4">
    <source>
        <dbReference type="Proteomes" id="UP001163947"/>
    </source>
</evidence>
<evidence type="ECO:0000259" key="2">
    <source>
        <dbReference type="Pfam" id="PF13556"/>
    </source>
</evidence>
<dbReference type="PANTHER" id="PTHR33744">
    <property type="entry name" value="CARBOHYDRATE DIACID REGULATOR"/>
    <property type="match status" value="1"/>
</dbReference>
<organism evidence="3 4">
    <name type="scientific">Rhodococcus aetherivorans</name>
    <dbReference type="NCBI Taxonomy" id="191292"/>
    <lineage>
        <taxon>Bacteria</taxon>
        <taxon>Bacillati</taxon>
        <taxon>Actinomycetota</taxon>
        <taxon>Actinomycetes</taxon>
        <taxon>Mycobacteriales</taxon>
        <taxon>Nocardiaceae</taxon>
        <taxon>Rhodococcus</taxon>
    </lineage>
</organism>